<keyword evidence="3" id="KW-1185">Reference proteome</keyword>
<protein>
    <submittedName>
        <fullName evidence="2">DUF4197 domain-containing protein</fullName>
    </submittedName>
</protein>
<organism evidence="2 3">
    <name type="scientific">Lacibacter sediminis</name>
    <dbReference type="NCBI Taxonomy" id="2760713"/>
    <lineage>
        <taxon>Bacteria</taxon>
        <taxon>Pseudomonadati</taxon>
        <taxon>Bacteroidota</taxon>
        <taxon>Chitinophagia</taxon>
        <taxon>Chitinophagales</taxon>
        <taxon>Chitinophagaceae</taxon>
        <taxon>Lacibacter</taxon>
    </lineage>
</organism>
<dbReference type="Pfam" id="PF13852">
    <property type="entry name" value="DUF4197"/>
    <property type="match status" value="1"/>
</dbReference>
<feature type="signal peptide" evidence="1">
    <location>
        <begin position="1"/>
        <end position="22"/>
    </location>
</feature>
<dbReference type="AlphaFoldDB" id="A0A7G5XGU7"/>
<accession>A0A7G5XGU7</accession>
<keyword evidence="1" id="KW-0732">Signal</keyword>
<evidence type="ECO:0000256" key="1">
    <source>
        <dbReference type="SAM" id="SignalP"/>
    </source>
</evidence>
<dbReference type="RefSeq" id="WP_182803115.1">
    <property type="nucleotide sequence ID" value="NZ_CP060007.1"/>
</dbReference>
<name>A0A7G5XGU7_9BACT</name>
<gene>
    <name evidence="2" type="ORF">H4075_00445</name>
</gene>
<dbReference type="PROSITE" id="PS51257">
    <property type="entry name" value="PROKAR_LIPOPROTEIN"/>
    <property type="match status" value="1"/>
</dbReference>
<reference evidence="3" key="1">
    <citation type="submission" date="2020-08" db="EMBL/GenBank/DDBJ databases">
        <title>Lacibacter sp. S13-6-6 genome sequencing.</title>
        <authorList>
            <person name="Jin L."/>
        </authorList>
    </citation>
    <scope>NUCLEOTIDE SEQUENCE [LARGE SCALE GENOMIC DNA]</scope>
    <source>
        <strain evidence="3">S13-6-6</strain>
    </source>
</reference>
<sequence length="235" mass="25559">MKKTILSLTLAVFLLSSCEVLSQLPGASMGTQVTEGEAGQGIKDALGQGLGRAVVNLNQTNAFFGSDFYKILLPPEVQKVERTLRNIGLGSTVDKAILQINRGAEDAVGFAKPIFIDAIKQMSISDAINIIRGPKDGATNYFREKTSAALIAAFSPSVKASLDKVEATKYYGDLVNGYNRLPTTRNKINPDLTAYVVGKTVDALFDQIAKEELEIRENPLKRTTEIMKKVFGAKW</sequence>
<evidence type="ECO:0000313" key="2">
    <source>
        <dbReference type="EMBL" id="QNA44700.1"/>
    </source>
</evidence>
<dbReference type="InterPro" id="IPR025245">
    <property type="entry name" value="DUF4197"/>
</dbReference>
<dbReference type="Proteomes" id="UP000515344">
    <property type="component" value="Chromosome"/>
</dbReference>
<evidence type="ECO:0000313" key="3">
    <source>
        <dbReference type="Proteomes" id="UP000515344"/>
    </source>
</evidence>
<dbReference type="KEGG" id="lacs:H4075_00445"/>
<dbReference type="EMBL" id="CP060007">
    <property type="protein sequence ID" value="QNA44700.1"/>
    <property type="molecule type" value="Genomic_DNA"/>
</dbReference>
<feature type="chain" id="PRO_5028881950" evidence="1">
    <location>
        <begin position="23"/>
        <end position="235"/>
    </location>
</feature>
<proteinExistence type="predicted"/>